<dbReference type="HOGENOM" id="CLU_1214680_0_0_1"/>
<dbReference type="OrthoDB" id="10412306at2759"/>
<gene>
    <name evidence="2" type="ORF">W97_05922</name>
</gene>
<evidence type="ECO:0000313" key="3">
    <source>
        <dbReference type="Proteomes" id="UP000016924"/>
    </source>
</evidence>
<dbReference type="EMBL" id="JH767582">
    <property type="protein sequence ID" value="EON66676.1"/>
    <property type="molecule type" value="Genomic_DNA"/>
</dbReference>
<protein>
    <submittedName>
        <fullName evidence="2">Uncharacterized protein</fullName>
    </submittedName>
</protein>
<evidence type="ECO:0000256" key="1">
    <source>
        <dbReference type="SAM" id="MobiDB-lite"/>
    </source>
</evidence>
<feature type="region of interest" description="Disordered" evidence="1">
    <location>
        <begin position="87"/>
        <end position="210"/>
    </location>
</feature>
<feature type="compositionally biased region" description="Basic and acidic residues" evidence="1">
    <location>
        <begin position="10"/>
        <end position="23"/>
    </location>
</feature>
<feature type="compositionally biased region" description="Acidic residues" evidence="1">
    <location>
        <begin position="135"/>
        <end position="147"/>
    </location>
</feature>
<name>R7YYF8_CONA1</name>
<dbReference type="GeneID" id="19903233"/>
<evidence type="ECO:0000313" key="2">
    <source>
        <dbReference type="EMBL" id="EON66676.1"/>
    </source>
</evidence>
<keyword evidence="3" id="KW-1185">Reference proteome</keyword>
<accession>R7YYF8</accession>
<reference evidence="3" key="1">
    <citation type="submission" date="2012-06" db="EMBL/GenBank/DDBJ databases">
        <title>The genome sequence of Coniosporium apollinis CBS 100218.</title>
        <authorList>
            <consortium name="The Broad Institute Genome Sequencing Platform"/>
            <person name="Cuomo C."/>
            <person name="Gorbushina A."/>
            <person name="Noack S."/>
            <person name="Walker B."/>
            <person name="Young S.K."/>
            <person name="Zeng Q."/>
            <person name="Gargeya S."/>
            <person name="Fitzgerald M."/>
            <person name="Haas B."/>
            <person name="Abouelleil A."/>
            <person name="Alvarado L."/>
            <person name="Arachchi H.M."/>
            <person name="Berlin A.M."/>
            <person name="Chapman S.B."/>
            <person name="Goldberg J."/>
            <person name="Griggs A."/>
            <person name="Gujja S."/>
            <person name="Hansen M."/>
            <person name="Howarth C."/>
            <person name="Imamovic A."/>
            <person name="Larimer J."/>
            <person name="McCowan C."/>
            <person name="Montmayeur A."/>
            <person name="Murphy C."/>
            <person name="Neiman D."/>
            <person name="Pearson M."/>
            <person name="Priest M."/>
            <person name="Roberts A."/>
            <person name="Saif S."/>
            <person name="Shea T."/>
            <person name="Sisk P."/>
            <person name="Sykes S."/>
            <person name="Wortman J."/>
            <person name="Nusbaum C."/>
            <person name="Birren B."/>
        </authorList>
    </citation>
    <scope>NUCLEOTIDE SEQUENCE [LARGE SCALE GENOMIC DNA]</scope>
    <source>
        <strain evidence="3">CBS 100218</strain>
    </source>
</reference>
<feature type="region of interest" description="Disordered" evidence="1">
    <location>
        <begin position="1"/>
        <end position="23"/>
    </location>
</feature>
<organism evidence="2 3">
    <name type="scientific">Coniosporium apollinis (strain CBS 100218)</name>
    <name type="common">Rock-inhabiting black yeast</name>
    <dbReference type="NCBI Taxonomy" id="1168221"/>
    <lineage>
        <taxon>Eukaryota</taxon>
        <taxon>Fungi</taxon>
        <taxon>Dikarya</taxon>
        <taxon>Ascomycota</taxon>
        <taxon>Pezizomycotina</taxon>
        <taxon>Dothideomycetes</taxon>
        <taxon>Dothideomycetes incertae sedis</taxon>
        <taxon>Coniosporium</taxon>
    </lineage>
</organism>
<sequence>MDQRSTPTAEEWRQMRDNNLHGADDDKAAYIAYSEGSYPGEKEIAIDLGKDDSAASGRDTYCQCDSDPQAASVDKQHCQWPDCRHRYPAGLNGHHAGPSSGTTGQVQLPSIRPIFSYEHQPQTTADGYGGQDGEQAPDNDEVGDDDAASLRSFRTIGRPFELDVSSDEASVTEPPVDGQDHRDTSVAQNEYGGQVPTGPHTWSPCDPYDSTAAYQACDRQYYSDPEQP</sequence>
<dbReference type="RefSeq" id="XP_007781993.1">
    <property type="nucleotide sequence ID" value="XM_007783803.1"/>
</dbReference>
<proteinExistence type="predicted"/>
<feature type="compositionally biased region" description="Polar residues" evidence="1">
    <location>
        <begin position="99"/>
        <end position="108"/>
    </location>
</feature>
<dbReference type="AlphaFoldDB" id="R7YYF8"/>
<dbReference type="Proteomes" id="UP000016924">
    <property type="component" value="Unassembled WGS sequence"/>
</dbReference>